<dbReference type="STRING" id="1177154.Y5S_00751"/>
<evidence type="ECO:0000313" key="2">
    <source>
        <dbReference type="EMBL" id="KGD66279.1"/>
    </source>
</evidence>
<dbReference type="OrthoDB" id="9809813at2"/>
<dbReference type="PANTHER" id="PTHR30336">
    <property type="entry name" value="INNER MEMBRANE PROTEIN, PROBABLE PERMEASE"/>
    <property type="match status" value="1"/>
</dbReference>
<dbReference type="RefSeq" id="WP_035230508.1">
    <property type="nucleotide sequence ID" value="NZ_ARXV01000002.1"/>
</dbReference>
<dbReference type="PANTHER" id="PTHR30336:SF4">
    <property type="entry name" value="ENVELOPE BIOGENESIS FACTOR ELYC"/>
    <property type="match status" value="1"/>
</dbReference>
<evidence type="ECO:0000259" key="1">
    <source>
        <dbReference type="Pfam" id="PF02698"/>
    </source>
</evidence>
<dbReference type="InterPro" id="IPR051599">
    <property type="entry name" value="Cell_Envelope_Assoc"/>
</dbReference>
<dbReference type="PATRIC" id="fig|1177154.3.peg.757"/>
<accession>A0A095SPJ7</accession>
<feature type="domain" description="DUF218" evidence="1">
    <location>
        <begin position="37"/>
        <end position="195"/>
    </location>
</feature>
<dbReference type="Gene3D" id="3.40.50.620">
    <property type="entry name" value="HUPs"/>
    <property type="match status" value="1"/>
</dbReference>
<dbReference type="eggNOG" id="COG1434">
    <property type="taxonomic scope" value="Bacteria"/>
</dbReference>
<dbReference type="GO" id="GO:0005886">
    <property type="term" value="C:plasma membrane"/>
    <property type="evidence" value="ECO:0007669"/>
    <property type="project" value="TreeGrafter"/>
</dbReference>
<dbReference type="InterPro" id="IPR003848">
    <property type="entry name" value="DUF218"/>
</dbReference>
<dbReference type="GO" id="GO:0043164">
    <property type="term" value="P:Gram-negative-bacterium-type cell wall biogenesis"/>
    <property type="evidence" value="ECO:0007669"/>
    <property type="project" value="TreeGrafter"/>
</dbReference>
<reference evidence="2 3" key="1">
    <citation type="submission" date="2012-09" db="EMBL/GenBank/DDBJ databases">
        <title>Genome Sequence of alkane-degrading Bacterium Alcanivorax sp. 19-m-6.</title>
        <authorList>
            <person name="Lai Q."/>
            <person name="Shao Z."/>
        </authorList>
    </citation>
    <scope>NUCLEOTIDE SEQUENCE [LARGE SCALE GENOMIC DNA]</scope>
    <source>
        <strain evidence="2 3">19-m-6</strain>
    </source>
</reference>
<comment type="caution">
    <text evidence="2">The sequence shown here is derived from an EMBL/GenBank/DDBJ whole genome shotgun (WGS) entry which is preliminary data.</text>
</comment>
<protein>
    <recommendedName>
        <fullName evidence="1">DUF218 domain-containing protein</fullName>
    </recommendedName>
</protein>
<keyword evidence="3" id="KW-1185">Reference proteome</keyword>
<name>A0A095SPJ7_9GAMM</name>
<dbReference type="CDD" id="cd06259">
    <property type="entry name" value="YdcF-like"/>
    <property type="match status" value="1"/>
</dbReference>
<dbReference type="EMBL" id="ARXV01000002">
    <property type="protein sequence ID" value="KGD66279.1"/>
    <property type="molecule type" value="Genomic_DNA"/>
</dbReference>
<gene>
    <name evidence="2" type="ORF">Y5S_00751</name>
</gene>
<dbReference type="AlphaFoldDB" id="A0A095SPJ7"/>
<dbReference type="GO" id="GO:0000270">
    <property type="term" value="P:peptidoglycan metabolic process"/>
    <property type="evidence" value="ECO:0007669"/>
    <property type="project" value="TreeGrafter"/>
</dbReference>
<evidence type="ECO:0000313" key="3">
    <source>
        <dbReference type="Proteomes" id="UP000029444"/>
    </source>
</evidence>
<dbReference type="Proteomes" id="UP000029444">
    <property type="component" value="Unassembled WGS sequence"/>
</dbReference>
<proteinExistence type="predicted"/>
<sequence>MALTWLALMVLVGATLPAIVRGLLPPMPRRISGVTPQAVVVLGAGRRQRNGEFSLTTRGLRRLELAARLAHEHGLPLVVSGGLKLQGQGDEAPSEADLMVEQVRRRWSNLTVLKESDSRNTWENAVNTAVLLAQHHVDEVILVSDRSHLPRALLCFQSQGILAQAAWQKRLPKQAWRPSAGALSLLPEIWYEWLALVWYHLRYL</sequence>
<dbReference type="InterPro" id="IPR014729">
    <property type="entry name" value="Rossmann-like_a/b/a_fold"/>
</dbReference>
<dbReference type="Pfam" id="PF02698">
    <property type="entry name" value="DUF218"/>
    <property type="match status" value="1"/>
</dbReference>
<organism evidence="2 3">
    <name type="scientific">Alcanivorax nanhaiticus</name>
    <dbReference type="NCBI Taxonomy" id="1177154"/>
    <lineage>
        <taxon>Bacteria</taxon>
        <taxon>Pseudomonadati</taxon>
        <taxon>Pseudomonadota</taxon>
        <taxon>Gammaproteobacteria</taxon>
        <taxon>Oceanospirillales</taxon>
        <taxon>Alcanivoracaceae</taxon>
        <taxon>Alcanivorax</taxon>
    </lineage>
</organism>